<comment type="caution">
    <text evidence="2">The sequence shown here is derived from an EMBL/GenBank/DDBJ whole genome shotgun (WGS) entry which is preliminary data.</text>
</comment>
<dbReference type="PANTHER" id="PTHR46211:SF14">
    <property type="entry name" value="GLYCEROPHOSPHODIESTER PHOSPHODIESTERASE"/>
    <property type="match status" value="1"/>
</dbReference>
<keyword evidence="3" id="KW-1185">Reference proteome</keyword>
<dbReference type="PANTHER" id="PTHR46211">
    <property type="entry name" value="GLYCEROPHOSPHORYL DIESTER PHOSPHODIESTERASE"/>
    <property type="match status" value="1"/>
</dbReference>
<sequence>MMLMNRKANLLTLILTGLIFTAFGQRTMPPLPRCKNGFIVIAHRGSHLVKPENSIAAIEEAIELGADYVELDLRTTRDGHLVLIHNETVDHTTNGKGRIQDLNLDEVEKLSLNAKDGKLYQLTSFKEALKTCKNRINIYLDFKAADVLQAYKEIVAAGMEKQVLVYINKIEQYKSWKAVAPQMPLMSGLPKSIKTKAELRSFLKEMPLEATDNIPNETLIDAMRENGLSVFLDVQMADEDPIKWKAAMDKGIHGVQTDHPAALIKYLQINNLRNGINLSRH</sequence>
<reference evidence="2 3" key="1">
    <citation type="submission" date="2019-11" db="EMBL/GenBank/DDBJ databases">
        <title>Description of Pedobacter sp. LMG 31462T.</title>
        <authorList>
            <person name="Carlier A."/>
            <person name="Qi S."/>
            <person name="Vandamme P."/>
        </authorList>
    </citation>
    <scope>NUCLEOTIDE SEQUENCE [LARGE SCALE GENOMIC DNA]</scope>
    <source>
        <strain evidence="2 3">LMG 31462</strain>
    </source>
</reference>
<dbReference type="EMBL" id="WNXC01000001">
    <property type="protein sequence ID" value="MBB2147441.1"/>
    <property type="molecule type" value="Genomic_DNA"/>
</dbReference>
<name>A0ABR6EQC7_9SPHI</name>
<dbReference type="InterPro" id="IPR030395">
    <property type="entry name" value="GP_PDE_dom"/>
</dbReference>
<evidence type="ECO:0000259" key="1">
    <source>
        <dbReference type="PROSITE" id="PS51704"/>
    </source>
</evidence>
<protein>
    <submittedName>
        <fullName evidence="2">Glycerophosphodiester phosphodiesterase</fullName>
    </submittedName>
</protein>
<evidence type="ECO:0000313" key="3">
    <source>
        <dbReference type="Proteomes" id="UP000636110"/>
    </source>
</evidence>
<dbReference type="PROSITE" id="PS51704">
    <property type="entry name" value="GP_PDE"/>
    <property type="match status" value="1"/>
</dbReference>
<evidence type="ECO:0000313" key="2">
    <source>
        <dbReference type="EMBL" id="MBB2147441.1"/>
    </source>
</evidence>
<proteinExistence type="predicted"/>
<dbReference type="Proteomes" id="UP000636110">
    <property type="component" value="Unassembled WGS sequence"/>
</dbReference>
<dbReference type="CDD" id="cd08566">
    <property type="entry name" value="GDPD_AtGDE_like"/>
    <property type="match status" value="1"/>
</dbReference>
<feature type="domain" description="GP-PDE" evidence="1">
    <location>
        <begin position="38"/>
        <end position="267"/>
    </location>
</feature>
<accession>A0ABR6EQC7</accession>
<organism evidence="2 3">
    <name type="scientific">Pedobacter gandavensis</name>
    <dbReference type="NCBI Taxonomy" id="2679963"/>
    <lineage>
        <taxon>Bacteria</taxon>
        <taxon>Pseudomonadati</taxon>
        <taxon>Bacteroidota</taxon>
        <taxon>Sphingobacteriia</taxon>
        <taxon>Sphingobacteriales</taxon>
        <taxon>Sphingobacteriaceae</taxon>
        <taxon>Pedobacter</taxon>
    </lineage>
</organism>
<gene>
    <name evidence="2" type="ORF">GM920_00825</name>
</gene>
<dbReference type="InterPro" id="IPR017946">
    <property type="entry name" value="PLC-like_Pdiesterase_TIM-brl"/>
</dbReference>
<dbReference type="SUPFAM" id="SSF51695">
    <property type="entry name" value="PLC-like phosphodiesterases"/>
    <property type="match status" value="1"/>
</dbReference>
<dbReference type="Pfam" id="PF03009">
    <property type="entry name" value="GDPD"/>
    <property type="match status" value="1"/>
</dbReference>
<dbReference type="Gene3D" id="3.20.20.190">
    <property type="entry name" value="Phosphatidylinositol (PI) phosphodiesterase"/>
    <property type="match status" value="1"/>
</dbReference>